<dbReference type="Gene3D" id="1.10.10.60">
    <property type="entry name" value="Homeodomain-like"/>
    <property type="match status" value="2"/>
</dbReference>
<organism evidence="5 6">
    <name type="scientific">Stappia indica</name>
    <dbReference type="NCBI Taxonomy" id="538381"/>
    <lineage>
        <taxon>Bacteria</taxon>
        <taxon>Pseudomonadati</taxon>
        <taxon>Pseudomonadota</taxon>
        <taxon>Alphaproteobacteria</taxon>
        <taxon>Hyphomicrobiales</taxon>
        <taxon>Stappiaceae</taxon>
        <taxon>Stappia</taxon>
    </lineage>
</organism>
<dbReference type="PANTHER" id="PTHR46796">
    <property type="entry name" value="HTH-TYPE TRANSCRIPTIONAL ACTIVATOR RHAS-RELATED"/>
    <property type="match status" value="1"/>
</dbReference>
<feature type="domain" description="HTH araC/xylS-type" evidence="4">
    <location>
        <begin position="226"/>
        <end position="324"/>
    </location>
</feature>
<keyword evidence="3" id="KW-0804">Transcription</keyword>
<dbReference type="GO" id="GO:0043565">
    <property type="term" value="F:sequence-specific DNA binding"/>
    <property type="evidence" value="ECO:0007669"/>
    <property type="project" value="InterPro"/>
</dbReference>
<evidence type="ECO:0000256" key="1">
    <source>
        <dbReference type="ARBA" id="ARBA00023015"/>
    </source>
</evidence>
<keyword evidence="6" id="KW-1185">Reference proteome</keyword>
<dbReference type="PANTHER" id="PTHR46796:SF7">
    <property type="entry name" value="ARAC FAMILY TRANSCRIPTIONAL REGULATOR"/>
    <property type="match status" value="1"/>
</dbReference>
<evidence type="ECO:0000259" key="4">
    <source>
        <dbReference type="PROSITE" id="PS01124"/>
    </source>
</evidence>
<evidence type="ECO:0000313" key="6">
    <source>
        <dbReference type="Proteomes" id="UP000219331"/>
    </source>
</evidence>
<evidence type="ECO:0000313" key="5">
    <source>
        <dbReference type="EMBL" id="SOB89203.1"/>
    </source>
</evidence>
<dbReference type="Proteomes" id="UP000219331">
    <property type="component" value="Unassembled WGS sequence"/>
</dbReference>
<evidence type="ECO:0000256" key="3">
    <source>
        <dbReference type="ARBA" id="ARBA00023163"/>
    </source>
</evidence>
<reference evidence="5 6" key="1">
    <citation type="submission" date="2017-08" db="EMBL/GenBank/DDBJ databases">
        <authorList>
            <person name="de Groot N.N."/>
        </authorList>
    </citation>
    <scope>NUCLEOTIDE SEQUENCE [LARGE SCALE GENOMIC DNA]</scope>
    <source>
        <strain evidence="5 6">USBA 352</strain>
    </source>
</reference>
<gene>
    <name evidence="5" type="ORF">SAMN05421512_101111</name>
</gene>
<proteinExistence type="predicted"/>
<dbReference type="Pfam" id="PF12852">
    <property type="entry name" value="Cupin_6"/>
    <property type="match status" value="1"/>
</dbReference>
<dbReference type="Pfam" id="PF12833">
    <property type="entry name" value="HTH_18"/>
    <property type="match status" value="1"/>
</dbReference>
<keyword evidence="2" id="KW-0238">DNA-binding</keyword>
<sequence length="325" mass="35142">MNSVMLDRSSEIRPVAPADPVSELLTGMRLRGASYNKFRLSPPFGVGFPGAREARFHFVAGGTAFLKAADGAMLPLSCGDAVLLPRGGEHAIVSGGGALVRAFETYESVPLCPDMCCVVETLEQECRSRDALIFSARMELELDTLHPLIELMPGFLLVSAPAGEEPEVRPLLDAMEREMTANRAGSATILARLAEAVAVSVIRTWVECGCGDATGWVAALRDERLGRVLVALHQNPAHDWTLAEMAAAMGSSRSVFAERFAAATGTTPLRYVAALRMRLAAQWLSRDRMAVDEVAYRLGYQSQAAFSRAYKRVTGMPPGQTRKAR</sequence>
<dbReference type="InterPro" id="IPR032783">
    <property type="entry name" value="AraC_lig"/>
</dbReference>
<dbReference type="SMART" id="SM00342">
    <property type="entry name" value="HTH_ARAC"/>
    <property type="match status" value="1"/>
</dbReference>
<dbReference type="GO" id="GO:0003700">
    <property type="term" value="F:DNA-binding transcription factor activity"/>
    <property type="evidence" value="ECO:0007669"/>
    <property type="project" value="InterPro"/>
</dbReference>
<accession>A0A285R518</accession>
<dbReference type="PROSITE" id="PS01124">
    <property type="entry name" value="HTH_ARAC_FAMILY_2"/>
    <property type="match status" value="1"/>
</dbReference>
<dbReference type="SUPFAM" id="SSF46689">
    <property type="entry name" value="Homeodomain-like"/>
    <property type="match status" value="2"/>
</dbReference>
<dbReference type="InterPro" id="IPR050204">
    <property type="entry name" value="AraC_XylS_family_regulators"/>
</dbReference>
<dbReference type="InterPro" id="IPR009057">
    <property type="entry name" value="Homeodomain-like_sf"/>
</dbReference>
<name>A0A285R518_9HYPH</name>
<evidence type="ECO:0000256" key="2">
    <source>
        <dbReference type="ARBA" id="ARBA00023125"/>
    </source>
</evidence>
<dbReference type="AlphaFoldDB" id="A0A285R518"/>
<keyword evidence="1" id="KW-0805">Transcription regulation</keyword>
<dbReference type="STRING" id="538381.GCA_001696535_01193"/>
<dbReference type="InterPro" id="IPR018060">
    <property type="entry name" value="HTH_AraC"/>
</dbReference>
<dbReference type="PRINTS" id="PR00032">
    <property type="entry name" value="HTHARAC"/>
</dbReference>
<dbReference type="PROSITE" id="PS00041">
    <property type="entry name" value="HTH_ARAC_FAMILY_1"/>
    <property type="match status" value="1"/>
</dbReference>
<dbReference type="EMBL" id="OBML01000001">
    <property type="protein sequence ID" value="SOB89203.1"/>
    <property type="molecule type" value="Genomic_DNA"/>
</dbReference>
<dbReference type="InterPro" id="IPR020449">
    <property type="entry name" value="Tscrpt_reg_AraC-type_HTH"/>
</dbReference>
<dbReference type="InterPro" id="IPR018062">
    <property type="entry name" value="HTH_AraC-typ_CS"/>
</dbReference>
<protein>
    <submittedName>
        <fullName evidence="5">Transcriptional regulator, AraC family</fullName>
    </submittedName>
</protein>